<sequence length="128" mass="14925">MTSKNAVVEFVKNEFNTLMEPIIEEIGDSDVADITETKDIYSFSLLEKSLELETTGDNVIFFKRDKPKTIGNGNREINSERVCEFVKDYQTSIFHDMSNNKQKLDYNFIDNLFKKVFFKEETVFSNHS</sequence>
<accession>A0A3D8VMF8</accession>
<reference evidence="1 2" key="1">
    <citation type="submission" date="2018-08" db="EMBL/GenBank/DDBJ databases">
        <title>Genome sequence of strict halophilic Halobacillus trueperi SS1 isolated from Lunsu, a salty water body of North West Himalayas.</title>
        <authorList>
            <person name="Gupta S."/>
            <person name="Sharma P."/>
            <person name="Dev K."/>
            <person name="Baumler D."/>
            <person name="Sourirajan A."/>
        </authorList>
    </citation>
    <scope>NUCLEOTIDE SEQUENCE [LARGE SCALE GENOMIC DNA]</scope>
    <source>
        <strain evidence="1 2">SS1</strain>
    </source>
</reference>
<comment type="caution">
    <text evidence="1">The sequence shown here is derived from an EMBL/GenBank/DDBJ whole genome shotgun (WGS) entry which is preliminary data.</text>
</comment>
<dbReference type="AlphaFoldDB" id="A0A3D8VMF8"/>
<organism evidence="1 2">
    <name type="scientific">Halobacillus trueperi</name>
    <dbReference type="NCBI Taxonomy" id="156205"/>
    <lineage>
        <taxon>Bacteria</taxon>
        <taxon>Bacillati</taxon>
        <taxon>Bacillota</taxon>
        <taxon>Bacilli</taxon>
        <taxon>Bacillales</taxon>
        <taxon>Bacillaceae</taxon>
        <taxon>Halobacillus</taxon>
    </lineage>
</organism>
<dbReference type="Proteomes" id="UP000257032">
    <property type="component" value="Unassembled WGS sequence"/>
</dbReference>
<dbReference type="EMBL" id="QTLC01000047">
    <property type="protein sequence ID" value="RDY70381.1"/>
    <property type="molecule type" value="Genomic_DNA"/>
</dbReference>
<protein>
    <submittedName>
        <fullName evidence="1">Uncharacterized protein</fullName>
    </submittedName>
</protein>
<proteinExistence type="predicted"/>
<evidence type="ECO:0000313" key="2">
    <source>
        <dbReference type="Proteomes" id="UP000257032"/>
    </source>
</evidence>
<name>A0A3D8VMF8_9BACI</name>
<evidence type="ECO:0000313" key="1">
    <source>
        <dbReference type="EMBL" id="RDY70381.1"/>
    </source>
</evidence>
<gene>
    <name evidence="1" type="ORF">DXT76_13090</name>
</gene>